<keyword evidence="5 6" id="KW-0482">Metalloprotease</keyword>
<protein>
    <recommendedName>
        <fullName evidence="7">Metalloendopeptidase</fullName>
        <ecNumber evidence="7">3.4.24.-</ecNumber>
    </recommendedName>
</protein>
<dbReference type="OrthoDB" id="48989at2759"/>
<evidence type="ECO:0000259" key="8">
    <source>
        <dbReference type="PROSITE" id="PS51864"/>
    </source>
</evidence>
<dbReference type="SUPFAM" id="SSF50370">
    <property type="entry name" value="Ricin B-like lectins"/>
    <property type="match status" value="1"/>
</dbReference>
<dbReference type="CDD" id="cd00161">
    <property type="entry name" value="beta-trefoil_Ricin-like"/>
    <property type="match status" value="1"/>
</dbReference>
<dbReference type="InterPro" id="IPR024079">
    <property type="entry name" value="MetalloPept_cat_dom_sf"/>
</dbReference>
<evidence type="ECO:0000256" key="5">
    <source>
        <dbReference type="ARBA" id="ARBA00023049"/>
    </source>
</evidence>
<evidence type="ECO:0000313" key="10">
    <source>
        <dbReference type="Proteomes" id="UP001153069"/>
    </source>
</evidence>
<dbReference type="SMART" id="SM00235">
    <property type="entry name" value="ZnMc"/>
    <property type="match status" value="1"/>
</dbReference>
<dbReference type="EC" id="3.4.24.-" evidence="7"/>
<evidence type="ECO:0000256" key="2">
    <source>
        <dbReference type="ARBA" id="ARBA00022723"/>
    </source>
</evidence>
<dbReference type="GO" id="GO:0004222">
    <property type="term" value="F:metalloendopeptidase activity"/>
    <property type="evidence" value="ECO:0007669"/>
    <property type="project" value="UniProtKB-UniRule"/>
</dbReference>
<feature type="binding site" evidence="6">
    <location>
        <position position="154"/>
    </location>
    <ligand>
        <name>Zn(2+)</name>
        <dbReference type="ChEBI" id="CHEBI:29105"/>
        <note>catalytic</note>
    </ligand>
</feature>
<dbReference type="InterPro" id="IPR006026">
    <property type="entry name" value="Peptidase_Metallo"/>
</dbReference>
<evidence type="ECO:0000256" key="1">
    <source>
        <dbReference type="ARBA" id="ARBA00022670"/>
    </source>
</evidence>
<dbReference type="InterPro" id="IPR035992">
    <property type="entry name" value="Ricin_B-like_lectins"/>
</dbReference>
<evidence type="ECO:0000313" key="9">
    <source>
        <dbReference type="EMBL" id="CAB9512948.1"/>
    </source>
</evidence>
<keyword evidence="3 6" id="KW-0378">Hydrolase</keyword>
<dbReference type="InterPro" id="IPR001506">
    <property type="entry name" value="Peptidase_M12A"/>
</dbReference>
<feature type="active site" evidence="6">
    <location>
        <position position="151"/>
    </location>
</feature>
<evidence type="ECO:0000256" key="3">
    <source>
        <dbReference type="ARBA" id="ARBA00022801"/>
    </source>
</evidence>
<dbReference type="InterPro" id="IPR034035">
    <property type="entry name" value="Astacin-like_dom"/>
</dbReference>
<dbReference type="PANTHER" id="PTHR10127">
    <property type="entry name" value="DISCOIDIN, CUB, EGF, LAMININ , AND ZINC METALLOPROTEASE DOMAIN CONTAINING"/>
    <property type="match status" value="1"/>
</dbReference>
<dbReference type="AlphaFoldDB" id="A0A9N8HFC9"/>
<dbReference type="PANTHER" id="PTHR10127:SF780">
    <property type="entry name" value="METALLOENDOPEPTIDASE"/>
    <property type="match status" value="1"/>
</dbReference>
<dbReference type="PRINTS" id="PR00480">
    <property type="entry name" value="ASTACIN"/>
</dbReference>
<sequence length="1043" mass="111236">MRACLIVSLLLFLSGAAHASTKKKEKKEAASSRKIGTPLRRGKDVTTSRRLSIFTDNRWKDRVGDVVQIPYYVDLNFFTPYGKELIESSIQSLANRSKVVRFVPRTSQAAYIHVVDKSGGCSSWIGKSFTGKEQELNLAPGCFVTGIIQHEFLHALGFHHEQARPDRDQFVTVNISNVIPKNRHNFDTTFSAVLGADYDYDSVMQYGYRAFAIDPNVNVITAADPTKTEFLGQRTGASEQDVIEMRLLYQCLTGPRTLADYQANLCTSDCKCWEGAFGCDGNDDACQSSLTCVNNECVSGGGTGGGTCTDKPEWTDSEGDPCAWYEADDNCALYGSDNAGIDSTTASESCCVCGGGSTGGGSGGDGGCSNIIGWVDMEGDSCAWYEENNGEGDACALYGDSFADSVTGKTANEACCVCGGGSLAGVTLWSFENSETPGFCLDVAASSTEDGANIVHYPCDGSPKQKWWVDSNYYIRSALDTNKCMVGALGGTSQGTNLILNDCFANDDRFVIIYYTDGTFRPKNDDTQCLGPSREETATLFGTITVPKINFWDCTDSPHQQWSGVSAEEAKRKLRGNEDADRMLQQATETPQPEHCSDLPLGWYDSYGDNCEWYSVGTRCDDYGSANRNFGKTANQACCHCGGGSLIDAQAMLDAPLSDPVPSTNECWDLVYDWTDNVGDSCVWYSQGNNCLYYGDEFSTLDGNANLVCCTCGGGSTTPPLLGDYIEEIPGCSDSPAHWTDVDNDGCDWYAEDDNCQVFGSGYAGEDGKTANEACCVCGGGYDPNAPRIVPNITAPCTDVLDWTDSGGDPCSWYETDDRCFRFGTANAGPDGSTAVESCCVCGGGAAPLCSDKADWTDLEGDPCSWYEIEDRCLQFGIANAGIDGTTASESCCVCGGSAPVCNDKAGWTDSFGDGCVWYLYGNHCDVYGNANEGEDGTTAREFCCGCGGGEVQSDSCFDTPGWVDGAQDDCSWYELDGRCTTFGGSDAVASAVDGTTANEACCVCGGGSSGSTSAVAAAEAKSAQTKKKTKGWLGWLPGGLEP</sequence>
<evidence type="ECO:0000256" key="7">
    <source>
        <dbReference type="RuleBase" id="RU361183"/>
    </source>
</evidence>
<dbReference type="PROSITE" id="PS51864">
    <property type="entry name" value="ASTACIN"/>
    <property type="match status" value="1"/>
</dbReference>
<keyword evidence="7" id="KW-0732">Signal</keyword>
<dbReference type="PROSITE" id="PS50231">
    <property type="entry name" value="RICIN_B_LECTIN"/>
    <property type="match status" value="1"/>
</dbReference>
<dbReference type="InterPro" id="IPR000772">
    <property type="entry name" value="Ricin_B_lectin"/>
</dbReference>
<evidence type="ECO:0000256" key="6">
    <source>
        <dbReference type="PROSITE-ProRule" id="PRU01211"/>
    </source>
</evidence>
<comment type="caution">
    <text evidence="9">The sequence shown here is derived from an EMBL/GenBank/DDBJ whole genome shotgun (WGS) entry which is preliminary data.</text>
</comment>
<feature type="domain" description="Peptidase M12A" evidence="8">
    <location>
        <begin position="49"/>
        <end position="252"/>
    </location>
</feature>
<dbReference type="SMART" id="SM00458">
    <property type="entry name" value="RICIN"/>
    <property type="match status" value="1"/>
</dbReference>
<feature type="chain" id="PRO_5040547538" description="Metalloendopeptidase" evidence="7">
    <location>
        <begin position="20"/>
        <end position="1043"/>
    </location>
</feature>
<feature type="signal peptide" evidence="7">
    <location>
        <begin position="1"/>
        <end position="19"/>
    </location>
</feature>
<keyword evidence="10" id="KW-1185">Reference proteome</keyword>
<dbReference type="EMBL" id="CAICTM010000562">
    <property type="protein sequence ID" value="CAB9512948.1"/>
    <property type="molecule type" value="Genomic_DNA"/>
</dbReference>
<feature type="binding site" evidence="6">
    <location>
        <position position="150"/>
    </location>
    <ligand>
        <name>Zn(2+)</name>
        <dbReference type="ChEBI" id="CHEBI:29105"/>
        <note>catalytic</note>
    </ligand>
</feature>
<keyword evidence="2 6" id="KW-0479">Metal-binding</keyword>
<dbReference type="Gene3D" id="3.40.390.10">
    <property type="entry name" value="Collagenase (Catalytic Domain)"/>
    <property type="match status" value="1"/>
</dbReference>
<comment type="cofactor">
    <cofactor evidence="6 7">
        <name>Zn(2+)</name>
        <dbReference type="ChEBI" id="CHEBI:29105"/>
    </cofactor>
    <text evidence="6 7">Binds 1 zinc ion per subunit.</text>
</comment>
<keyword evidence="4 6" id="KW-0862">Zinc</keyword>
<dbReference type="Proteomes" id="UP001153069">
    <property type="component" value="Unassembled WGS sequence"/>
</dbReference>
<organism evidence="9 10">
    <name type="scientific">Seminavis robusta</name>
    <dbReference type="NCBI Taxonomy" id="568900"/>
    <lineage>
        <taxon>Eukaryota</taxon>
        <taxon>Sar</taxon>
        <taxon>Stramenopiles</taxon>
        <taxon>Ochrophyta</taxon>
        <taxon>Bacillariophyta</taxon>
        <taxon>Bacillariophyceae</taxon>
        <taxon>Bacillariophycidae</taxon>
        <taxon>Naviculales</taxon>
        <taxon>Naviculaceae</taxon>
        <taxon>Seminavis</taxon>
    </lineage>
</organism>
<gene>
    <name evidence="9" type="ORF">SEMRO_563_G167190.1</name>
</gene>
<evidence type="ECO:0000256" key="4">
    <source>
        <dbReference type="ARBA" id="ARBA00022833"/>
    </source>
</evidence>
<name>A0A9N8HFC9_9STRA</name>
<reference evidence="9" key="1">
    <citation type="submission" date="2020-06" db="EMBL/GenBank/DDBJ databases">
        <authorList>
            <consortium name="Plant Systems Biology data submission"/>
        </authorList>
    </citation>
    <scope>NUCLEOTIDE SEQUENCE</scope>
    <source>
        <strain evidence="9">D6</strain>
    </source>
</reference>
<comment type="caution">
    <text evidence="6">Lacks conserved residue(s) required for the propagation of feature annotation.</text>
</comment>
<dbReference type="SUPFAM" id="SSF55486">
    <property type="entry name" value="Metalloproteases ('zincins'), catalytic domain"/>
    <property type="match status" value="1"/>
</dbReference>
<accession>A0A9N8HFC9</accession>
<dbReference type="GO" id="GO:0008270">
    <property type="term" value="F:zinc ion binding"/>
    <property type="evidence" value="ECO:0007669"/>
    <property type="project" value="UniProtKB-UniRule"/>
</dbReference>
<proteinExistence type="predicted"/>
<dbReference type="GO" id="GO:0006508">
    <property type="term" value="P:proteolysis"/>
    <property type="evidence" value="ECO:0007669"/>
    <property type="project" value="UniProtKB-KW"/>
</dbReference>
<feature type="binding site" evidence="6">
    <location>
        <position position="160"/>
    </location>
    <ligand>
        <name>Zn(2+)</name>
        <dbReference type="ChEBI" id="CHEBI:29105"/>
        <note>catalytic</note>
    </ligand>
</feature>
<dbReference type="Gene3D" id="2.80.10.50">
    <property type="match status" value="1"/>
</dbReference>
<keyword evidence="1 6" id="KW-0645">Protease</keyword>
<dbReference type="Pfam" id="PF14200">
    <property type="entry name" value="RicinB_lectin_2"/>
    <property type="match status" value="1"/>
</dbReference>
<dbReference type="Pfam" id="PF01400">
    <property type="entry name" value="Astacin"/>
    <property type="match status" value="1"/>
</dbReference>
<dbReference type="CDD" id="cd04280">
    <property type="entry name" value="ZnMc_astacin_like"/>
    <property type="match status" value="1"/>
</dbReference>